<dbReference type="Proteomes" id="UP001189429">
    <property type="component" value="Unassembled WGS sequence"/>
</dbReference>
<feature type="chain" id="PRO_5047122613" evidence="1">
    <location>
        <begin position="23"/>
        <end position="115"/>
    </location>
</feature>
<organism evidence="2 3">
    <name type="scientific">Prorocentrum cordatum</name>
    <dbReference type="NCBI Taxonomy" id="2364126"/>
    <lineage>
        <taxon>Eukaryota</taxon>
        <taxon>Sar</taxon>
        <taxon>Alveolata</taxon>
        <taxon>Dinophyceae</taxon>
        <taxon>Prorocentrales</taxon>
        <taxon>Prorocentraceae</taxon>
        <taxon>Prorocentrum</taxon>
    </lineage>
</organism>
<reference evidence="2" key="1">
    <citation type="submission" date="2023-10" db="EMBL/GenBank/DDBJ databases">
        <authorList>
            <person name="Chen Y."/>
            <person name="Shah S."/>
            <person name="Dougan E. K."/>
            <person name="Thang M."/>
            <person name="Chan C."/>
        </authorList>
    </citation>
    <scope>NUCLEOTIDE SEQUENCE [LARGE SCALE GENOMIC DNA]</scope>
</reference>
<keyword evidence="3" id="KW-1185">Reference proteome</keyword>
<evidence type="ECO:0000313" key="3">
    <source>
        <dbReference type="Proteomes" id="UP001189429"/>
    </source>
</evidence>
<proteinExistence type="predicted"/>
<evidence type="ECO:0000313" key="2">
    <source>
        <dbReference type="EMBL" id="CAK0895313.1"/>
    </source>
</evidence>
<sequence length="115" mass="12342">MSLVTLGFALVLLLLLLLLCTAQPAARRRGGRAPRRVLSPLRACARGALNSAAALAWPPGFAWGAGACWERSRGRRIISTTVPPGTLRRGRMPRAQLFHWSPTALPAQFTATLGT</sequence>
<comment type="caution">
    <text evidence="2">The sequence shown here is derived from an EMBL/GenBank/DDBJ whole genome shotgun (WGS) entry which is preliminary data.</text>
</comment>
<gene>
    <name evidence="2" type="ORF">PCOR1329_LOCUS74094</name>
</gene>
<accession>A0ABN9X7A6</accession>
<feature type="signal peptide" evidence="1">
    <location>
        <begin position="1"/>
        <end position="22"/>
    </location>
</feature>
<dbReference type="EMBL" id="CAUYUJ010020020">
    <property type="protein sequence ID" value="CAK0895313.1"/>
    <property type="molecule type" value="Genomic_DNA"/>
</dbReference>
<protein>
    <submittedName>
        <fullName evidence="2">Uncharacterized protein</fullName>
    </submittedName>
</protein>
<evidence type="ECO:0000256" key="1">
    <source>
        <dbReference type="SAM" id="SignalP"/>
    </source>
</evidence>
<keyword evidence="1" id="KW-0732">Signal</keyword>
<name>A0ABN9X7A6_9DINO</name>